<proteinExistence type="predicted"/>
<accession>A0A5E7RBU9</accession>
<dbReference type="EMBL" id="CABVIY010000002">
    <property type="protein sequence ID" value="VVP70968.1"/>
    <property type="molecule type" value="Genomic_DNA"/>
</dbReference>
<organism evidence="1 2">
    <name type="scientific">Pseudomonas fluorescens</name>
    <dbReference type="NCBI Taxonomy" id="294"/>
    <lineage>
        <taxon>Bacteria</taxon>
        <taxon>Pseudomonadati</taxon>
        <taxon>Pseudomonadota</taxon>
        <taxon>Gammaproteobacteria</taxon>
        <taxon>Pseudomonadales</taxon>
        <taxon>Pseudomonadaceae</taxon>
        <taxon>Pseudomonas</taxon>
    </lineage>
</organism>
<reference evidence="1 2" key="1">
    <citation type="submission" date="2019-09" db="EMBL/GenBank/DDBJ databases">
        <authorList>
            <person name="Chandra G."/>
            <person name="Truman W A."/>
        </authorList>
    </citation>
    <scope>NUCLEOTIDE SEQUENCE [LARGE SCALE GENOMIC DNA]</scope>
    <source>
        <strain evidence="1">PS918</strain>
    </source>
</reference>
<dbReference type="Proteomes" id="UP000326611">
    <property type="component" value="Unassembled WGS sequence"/>
</dbReference>
<protein>
    <recommendedName>
        <fullName evidence="3">Competence protein</fullName>
    </recommendedName>
</protein>
<name>A0A5E7RBU9_PSEFL</name>
<evidence type="ECO:0000313" key="2">
    <source>
        <dbReference type="Proteomes" id="UP000326611"/>
    </source>
</evidence>
<dbReference type="RefSeq" id="WP_150769291.1">
    <property type="nucleotide sequence ID" value="NZ_CABVIY010000002.1"/>
</dbReference>
<dbReference type="OrthoDB" id="1467485at2"/>
<evidence type="ECO:0000313" key="1">
    <source>
        <dbReference type="EMBL" id="VVP70968.1"/>
    </source>
</evidence>
<dbReference type="AlphaFoldDB" id="A0A5E7RBU9"/>
<gene>
    <name evidence="1" type="ORF">PS918_01102</name>
</gene>
<sequence length="278" mass="32541">MPNHRLSFLYYKKLIFSLEKKFVDGIPAKHDRLLCDLPDSSKYYQKLYLEQVESFNLGVPAMKGPLPLDENCKYCSKFHLANLKTIDKDLDISTGKDLEDKFQDFLQEILSTECPGATVKRADKKNLHNPDFLIEHSGKPIIWIEFKVIFRPYLTISKLNPNYQCYSHSLTLDISNGKKLINQRELVESQNIGIDNCIYVYWYDLPCVKGIFWMAAKHVYKHQDNQTTYERRIVPGDKTPQGKLRAAVKKIYLPLHEMNDFYSIFSLIRAKLRHMPKK</sequence>
<evidence type="ECO:0008006" key="3">
    <source>
        <dbReference type="Google" id="ProtNLM"/>
    </source>
</evidence>